<dbReference type="AlphaFoldDB" id="A0A9N9NK22"/>
<sequence>THVRIHSNIVGGTTCRGDISNFKGHVWYDTGVYKNDQWRNSDHDYVMELTDLNLIGL</sequence>
<dbReference type="EMBL" id="CAJVPQ010013756">
    <property type="protein sequence ID" value="CAG8736967.1"/>
    <property type="molecule type" value="Genomic_DNA"/>
</dbReference>
<accession>A0A9N9NK22</accession>
<proteinExistence type="predicted"/>
<feature type="non-terminal residue" evidence="1">
    <location>
        <position position="1"/>
    </location>
</feature>
<dbReference type="Proteomes" id="UP000789570">
    <property type="component" value="Unassembled WGS sequence"/>
</dbReference>
<reference evidence="1" key="1">
    <citation type="submission" date="2021-06" db="EMBL/GenBank/DDBJ databases">
        <authorList>
            <person name="Kallberg Y."/>
            <person name="Tangrot J."/>
            <person name="Rosling A."/>
        </authorList>
    </citation>
    <scope>NUCLEOTIDE SEQUENCE</scope>
    <source>
        <strain evidence="1">UK204</strain>
    </source>
</reference>
<name>A0A9N9NK22_9GLOM</name>
<gene>
    <name evidence="1" type="ORF">FCALED_LOCUS15366</name>
</gene>
<evidence type="ECO:0000313" key="1">
    <source>
        <dbReference type="EMBL" id="CAG8736967.1"/>
    </source>
</evidence>
<comment type="caution">
    <text evidence="1">The sequence shown here is derived from an EMBL/GenBank/DDBJ whole genome shotgun (WGS) entry which is preliminary data.</text>
</comment>
<protein>
    <submittedName>
        <fullName evidence="1">10707_t:CDS:1</fullName>
    </submittedName>
</protein>
<organism evidence="1 2">
    <name type="scientific">Funneliformis caledonium</name>
    <dbReference type="NCBI Taxonomy" id="1117310"/>
    <lineage>
        <taxon>Eukaryota</taxon>
        <taxon>Fungi</taxon>
        <taxon>Fungi incertae sedis</taxon>
        <taxon>Mucoromycota</taxon>
        <taxon>Glomeromycotina</taxon>
        <taxon>Glomeromycetes</taxon>
        <taxon>Glomerales</taxon>
        <taxon>Glomeraceae</taxon>
        <taxon>Funneliformis</taxon>
    </lineage>
</organism>
<keyword evidence="2" id="KW-1185">Reference proteome</keyword>
<evidence type="ECO:0000313" key="2">
    <source>
        <dbReference type="Proteomes" id="UP000789570"/>
    </source>
</evidence>